<feature type="transmembrane region" description="Helical" evidence="8">
    <location>
        <begin position="337"/>
        <end position="358"/>
    </location>
</feature>
<proteinExistence type="inferred from homology"/>
<evidence type="ECO:0000313" key="9">
    <source>
        <dbReference type="EMBL" id="EXB60451.1"/>
    </source>
</evidence>
<dbReference type="InterPro" id="IPR009606">
    <property type="entry name" value="DEAL/Modifying_wall_lignin1/2"/>
</dbReference>
<feature type="region of interest" description="Disordered" evidence="7">
    <location>
        <begin position="422"/>
        <end position="443"/>
    </location>
</feature>
<keyword evidence="4 8" id="KW-1133">Transmembrane helix</keyword>
<evidence type="ECO:0000256" key="4">
    <source>
        <dbReference type="ARBA" id="ARBA00022989"/>
    </source>
</evidence>
<evidence type="ECO:0000256" key="8">
    <source>
        <dbReference type="SAM" id="Phobius"/>
    </source>
</evidence>
<keyword evidence="2 8" id="KW-0812">Transmembrane</keyword>
<dbReference type="eggNOG" id="ENOG502QVU8">
    <property type="taxonomic scope" value="Eukaryota"/>
</dbReference>
<dbReference type="PANTHER" id="PTHR31769">
    <property type="entry name" value="OS07G0462200 PROTEIN-RELATED"/>
    <property type="match status" value="1"/>
</dbReference>
<feature type="transmembrane region" description="Helical" evidence="8">
    <location>
        <begin position="142"/>
        <end position="164"/>
    </location>
</feature>
<evidence type="ECO:0000256" key="5">
    <source>
        <dbReference type="ARBA" id="ARBA00023136"/>
    </source>
</evidence>
<evidence type="ECO:0000256" key="3">
    <source>
        <dbReference type="ARBA" id="ARBA00022729"/>
    </source>
</evidence>
<evidence type="ECO:0000256" key="2">
    <source>
        <dbReference type="ARBA" id="ARBA00022692"/>
    </source>
</evidence>
<evidence type="ECO:0000313" key="10">
    <source>
        <dbReference type="Proteomes" id="UP000030645"/>
    </source>
</evidence>
<accession>W9QZ35</accession>
<sequence>MAFTAIQMALFVTILGFISFVFGILAENKKLQSGTPIEGKDVVICSYPSNPFVALGYLSFAFLIASTVVGYLSLFYPYKGKSIPQSILFKNTSFLVFFNIALFTAGLGAALTLWPTFDEQHHQKNKVYPSSTSECPTAKTGLLGGAAFVSLDSSLFWLVALMLASNVRDDYFGDTENEYDPHARNLFSIEGKCRPGLVVWEDAASWLEKFQASKRLRSLDVPRPLPVRHKFQALCLGPLQTMAVTVKKMALIVTFLGVLSFVFGVIAENKKPASATPVVGKNVVICKYQSDMTVIFGYLSVGFLAASSFIGLLSLFYPYKGKCVPGGAFFRSSNFVVFFNIALFTSGLAAALLLWPTLTEQFHILRNVHRNLKTECPTAKTGLLGGGAFVSLDASLFWLVALMLADNAREDYFEELENSSRGECDQINNGEPHANASSSKETV</sequence>
<reference evidence="10" key="1">
    <citation type="submission" date="2013-01" db="EMBL/GenBank/DDBJ databases">
        <title>Draft Genome Sequence of a Mulberry Tree, Morus notabilis C.K. Schneid.</title>
        <authorList>
            <person name="He N."/>
            <person name="Zhao S."/>
        </authorList>
    </citation>
    <scope>NUCLEOTIDE SEQUENCE</scope>
</reference>
<feature type="transmembrane region" description="Helical" evidence="8">
    <location>
        <begin position="295"/>
        <end position="317"/>
    </location>
</feature>
<dbReference type="AlphaFoldDB" id="W9QZ35"/>
<keyword evidence="10" id="KW-1185">Reference proteome</keyword>
<evidence type="ECO:0000256" key="7">
    <source>
        <dbReference type="SAM" id="MobiDB-lite"/>
    </source>
</evidence>
<feature type="transmembrane region" description="Helical" evidence="8">
    <location>
        <begin position="249"/>
        <end position="267"/>
    </location>
</feature>
<comment type="similarity">
    <text evidence="6">Belongs to the DESIGUAL family.</text>
</comment>
<organism evidence="9 10">
    <name type="scientific">Morus notabilis</name>
    <dbReference type="NCBI Taxonomy" id="981085"/>
    <lineage>
        <taxon>Eukaryota</taxon>
        <taxon>Viridiplantae</taxon>
        <taxon>Streptophyta</taxon>
        <taxon>Embryophyta</taxon>
        <taxon>Tracheophyta</taxon>
        <taxon>Spermatophyta</taxon>
        <taxon>Magnoliopsida</taxon>
        <taxon>eudicotyledons</taxon>
        <taxon>Gunneridae</taxon>
        <taxon>Pentapetalae</taxon>
        <taxon>rosids</taxon>
        <taxon>fabids</taxon>
        <taxon>Rosales</taxon>
        <taxon>Moraceae</taxon>
        <taxon>Moreae</taxon>
        <taxon>Morus</taxon>
    </lineage>
</organism>
<dbReference type="Pfam" id="PF06749">
    <property type="entry name" value="DUF1218"/>
    <property type="match status" value="2"/>
</dbReference>
<dbReference type="Proteomes" id="UP000030645">
    <property type="component" value="Unassembled WGS sequence"/>
</dbReference>
<evidence type="ECO:0000256" key="1">
    <source>
        <dbReference type="ARBA" id="ARBA00004127"/>
    </source>
</evidence>
<gene>
    <name evidence="9" type="ORF">L484_014904</name>
</gene>
<protein>
    <submittedName>
        <fullName evidence="9">Uncharacterized protein</fullName>
    </submittedName>
</protein>
<keyword evidence="5 8" id="KW-0472">Membrane</keyword>
<feature type="transmembrane region" description="Helical" evidence="8">
    <location>
        <begin position="50"/>
        <end position="74"/>
    </location>
</feature>
<comment type="subcellular location">
    <subcellularLocation>
        <location evidence="1">Endomembrane system</location>
        <topology evidence="1">Multi-pass membrane protein</topology>
    </subcellularLocation>
</comment>
<evidence type="ECO:0000256" key="6">
    <source>
        <dbReference type="ARBA" id="ARBA00029467"/>
    </source>
</evidence>
<feature type="transmembrane region" description="Helical" evidence="8">
    <location>
        <begin position="383"/>
        <end position="405"/>
    </location>
</feature>
<dbReference type="EMBL" id="KE344395">
    <property type="protein sequence ID" value="EXB60451.1"/>
    <property type="molecule type" value="Genomic_DNA"/>
</dbReference>
<dbReference type="InterPro" id="IPR052222">
    <property type="entry name" value="DESIGUAL"/>
</dbReference>
<keyword evidence="3" id="KW-0732">Signal</keyword>
<name>W9QZ35_9ROSA</name>
<feature type="transmembrane region" description="Helical" evidence="8">
    <location>
        <begin position="94"/>
        <end position="114"/>
    </location>
</feature>
<dbReference type="GO" id="GO:0012505">
    <property type="term" value="C:endomembrane system"/>
    <property type="evidence" value="ECO:0007669"/>
    <property type="project" value="UniProtKB-SubCell"/>
</dbReference>